<dbReference type="InterPro" id="IPR039662">
    <property type="entry name" value="Cohesin_Scc3/SA"/>
</dbReference>
<comment type="caution">
    <text evidence="2">The sequence shown here is derived from an EMBL/GenBank/DDBJ whole genome shotgun (WGS) entry which is preliminary data.</text>
</comment>
<feature type="compositionally biased region" description="Polar residues" evidence="1">
    <location>
        <begin position="378"/>
        <end position="391"/>
    </location>
</feature>
<dbReference type="OrthoDB" id="498590at2759"/>
<feature type="non-terminal residue" evidence="2">
    <location>
        <position position="454"/>
    </location>
</feature>
<dbReference type="PANTHER" id="PTHR11199">
    <property type="entry name" value="STROMAL ANTIGEN"/>
    <property type="match status" value="1"/>
</dbReference>
<evidence type="ECO:0000313" key="2">
    <source>
        <dbReference type="EMBL" id="CAG8746393.1"/>
    </source>
</evidence>
<dbReference type="Proteomes" id="UP000789342">
    <property type="component" value="Unassembled WGS sequence"/>
</dbReference>
<dbReference type="GO" id="GO:0003682">
    <property type="term" value="F:chromatin binding"/>
    <property type="evidence" value="ECO:0007669"/>
    <property type="project" value="TreeGrafter"/>
</dbReference>
<dbReference type="AlphaFoldDB" id="A0A9N9NKH5"/>
<feature type="non-terminal residue" evidence="2">
    <location>
        <position position="1"/>
    </location>
</feature>
<dbReference type="GO" id="GO:0008278">
    <property type="term" value="C:cohesin complex"/>
    <property type="evidence" value="ECO:0007669"/>
    <property type="project" value="TreeGrafter"/>
</dbReference>
<gene>
    <name evidence="2" type="ORF">AMORRO_LOCUS15067</name>
</gene>
<evidence type="ECO:0000313" key="3">
    <source>
        <dbReference type="Proteomes" id="UP000789342"/>
    </source>
</evidence>
<name>A0A9N9NKH5_9GLOM</name>
<dbReference type="GO" id="GO:0000785">
    <property type="term" value="C:chromatin"/>
    <property type="evidence" value="ECO:0007669"/>
    <property type="project" value="TreeGrafter"/>
</dbReference>
<protein>
    <submittedName>
        <fullName evidence="2">11005_t:CDS:1</fullName>
    </submittedName>
</protein>
<dbReference type="EMBL" id="CAJVPV010033166">
    <property type="protein sequence ID" value="CAG8746393.1"/>
    <property type="molecule type" value="Genomic_DNA"/>
</dbReference>
<accession>A0A9N9NKH5</accession>
<evidence type="ECO:0000256" key="1">
    <source>
        <dbReference type="SAM" id="MobiDB-lite"/>
    </source>
</evidence>
<proteinExistence type="predicted"/>
<sequence>AFRALGNIYWLFSSDLFRHSSTPDLSKLILPCQPDIQEKIEEFVLEEIDNYRNIYYEAEAKIIEERKNKEIEERNQGIDENIQDSERPIKKPTKNVDVIINPEEKYHIMEVIGTLLRGVRGGWFHVSHAVSVLCQFGTLGGDLDEVIKKLIHEFKEQILSGEAKQFATVFISSLKKSHSLYASGRVGSMNGTSSLARLCSHALQSRDTREKSSLRDAEHIVELHKEGISYITSKILEYQRTNNTEAVPRMIKFFKILGMLLTGVGSSDAHKIESILKEELESRKIDVIESEKQWEPYYSYLLRVSNAATKGVSKKGNNAKSSLKKKRRPSDPKRNSRDHHVDSNSENQENNEELVTPSLGKSRNGNVAPPSFGDEEANNSLNNNEMPSSIKRSAPVDDDAEVTKSPPKKRRSSTKRKPSHEEIINNEGILDNDESDRESAESFQSVSDIRNKKR</sequence>
<keyword evidence="3" id="KW-1185">Reference proteome</keyword>
<dbReference type="PANTHER" id="PTHR11199:SF0">
    <property type="entry name" value="LD34181P-RELATED"/>
    <property type="match status" value="1"/>
</dbReference>
<feature type="compositionally biased region" description="Basic and acidic residues" evidence="1">
    <location>
        <begin position="329"/>
        <end position="343"/>
    </location>
</feature>
<reference evidence="2" key="1">
    <citation type="submission" date="2021-06" db="EMBL/GenBank/DDBJ databases">
        <authorList>
            <person name="Kallberg Y."/>
            <person name="Tangrot J."/>
            <person name="Rosling A."/>
        </authorList>
    </citation>
    <scope>NUCLEOTIDE SEQUENCE</scope>
    <source>
        <strain evidence="2">CL551</strain>
    </source>
</reference>
<feature type="compositionally biased region" description="Basic residues" evidence="1">
    <location>
        <begin position="406"/>
        <end position="418"/>
    </location>
</feature>
<organism evidence="2 3">
    <name type="scientific">Acaulospora morrowiae</name>
    <dbReference type="NCBI Taxonomy" id="94023"/>
    <lineage>
        <taxon>Eukaryota</taxon>
        <taxon>Fungi</taxon>
        <taxon>Fungi incertae sedis</taxon>
        <taxon>Mucoromycota</taxon>
        <taxon>Glomeromycotina</taxon>
        <taxon>Glomeromycetes</taxon>
        <taxon>Diversisporales</taxon>
        <taxon>Acaulosporaceae</taxon>
        <taxon>Acaulospora</taxon>
    </lineage>
</organism>
<dbReference type="GO" id="GO:0007062">
    <property type="term" value="P:sister chromatid cohesion"/>
    <property type="evidence" value="ECO:0007669"/>
    <property type="project" value="TreeGrafter"/>
</dbReference>
<feature type="region of interest" description="Disordered" evidence="1">
    <location>
        <begin position="311"/>
        <end position="454"/>
    </location>
</feature>
<dbReference type="GO" id="GO:0005634">
    <property type="term" value="C:nucleus"/>
    <property type="evidence" value="ECO:0007669"/>
    <property type="project" value="TreeGrafter"/>
</dbReference>